<proteinExistence type="predicted"/>
<accession>A0ACC7N166</accession>
<sequence>MLTVRHRRAIRLASRFIAPYRWHALGALFALVVTAGITLSMGQGIRLLVDQGFMTQSPHLLNQSIGLFMLLVIGLAVGTFARFYLVSWIGERCVADIRRRVFNHLVYLHPGFYEDNRSSEIQSRLTADTTLLQSVIGSSLSLFLRNLLMVIGGIVLLFVTNPKLTSIVVIALPLVIAPILIFGRRVRSLSRLSQDRIADIGSYVSETLGQIKTVQAYNHQAQDEQRFAVTVEEAFDTARKRIFQRAWLITLVIVLVLGAVGVMLWVGGMDVIAGRISAGELAAFVFYSLIVGSAFGTLSEVIGELQRAAGAAERIAELLRAQNIIQPPTTGLVTLPERVRGDLVLQDVRFCYPSRPESYAVDGLSLSIQAGETLALVGPSGAGKSTVYDLLLRFYDPGEGRILLDGVPLTQLDPLDLRRCFALVSQTPALFYGSIEDNLRYGNPTATSEEVREAAKIAYAHDFIEAMPNGYQTHLGDGGLGLSGGQRQRLAIARALLVDAPILLLDEATSALDAQSEHLIQQALPSLMKNRTTLVIAHRLATVKNADRIAVMDQGKLVAVGTHQSLIANNALYARLAALQFSDGHEAA</sequence>
<keyword evidence="1" id="KW-0812">Transmembrane</keyword>
<reference evidence="1" key="1">
    <citation type="submission" date="2024-11" db="EMBL/GenBank/DDBJ databases">
        <authorList>
            <person name="Lucas J.A."/>
        </authorList>
    </citation>
    <scope>NUCLEOTIDE SEQUENCE</scope>
    <source>
        <strain evidence="1">Z 8.8</strain>
    </source>
</reference>
<name>A0ACC7N166_9PSED</name>
<protein>
    <submittedName>
        <fullName evidence="1">ABC transporter transmembrane domain-containing protein</fullName>
    </submittedName>
</protein>
<organism evidence="1 2">
    <name type="scientific">Pseudomonas neuropathica</name>
    <dbReference type="NCBI Taxonomy" id="2730425"/>
    <lineage>
        <taxon>Bacteria</taxon>
        <taxon>Pseudomonadati</taxon>
        <taxon>Pseudomonadota</taxon>
        <taxon>Gammaproteobacteria</taxon>
        <taxon>Pseudomonadales</taxon>
        <taxon>Pseudomonadaceae</taxon>
        <taxon>Pseudomonas</taxon>
    </lineage>
</organism>
<gene>
    <name evidence="1" type="ORF">ACJEBM_28370</name>
</gene>
<evidence type="ECO:0000313" key="2">
    <source>
        <dbReference type="Proteomes" id="UP001622950"/>
    </source>
</evidence>
<dbReference type="EMBL" id="JBJHQE010000089">
    <property type="protein sequence ID" value="MFK9084576.1"/>
    <property type="molecule type" value="Genomic_DNA"/>
</dbReference>
<keyword evidence="1" id="KW-0472">Membrane</keyword>
<dbReference type="Proteomes" id="UP001622950">
    <property type="component" value="Unassembled WGS sequence"/>
</dbReference>
<keyword evidence="2" id="KW-1185">Reference proteome</keyword>
<evidence type="ECO:0000313" key="1">
    <source>
        <dbReference type="EMBL" id="MFK9084576.1"/>
    </source>
</evidence>
<comment type="caution">
    <text evidence="1">The sequence shown here is derived from an EMBL/GenBank/DDBJ whole genome shotgun (WGS) entry which is preliminary data.</text>
</comment>